<feature type="signal peptide" evidence="3">
    <location>
        <begin position="1"/>
        <end position="22"/>
    </location>
</feature>
<proteinExistence type="predicted"/>
<dbReference type="PANTHER" id="PTHR39430:SF1">
    <property type="entry name" value="PROTEASE"/>
    <property type="match status" value="1"/>
</dbReference>
<gene>
    <name evidence="5" type="ORF">ACFQS1_36840</name>
</gene>
<dbReference type="EMBL" id="JBHTBJ010000054">
    <property type="protein sequence ID" value="MFC7279563.1"/>
    <property type="molecule type" value="Genomic_DNA"/>
</dbReference>
<dbReference type="RefSeq" id="WP_378977007.1">
    <property type="nucleotide sequence ID" value="NZ_JBHTBJ010000054.1"/>
</dbReference>
<comment type="caution">
    <text evidence="5">The sequence shown here is derived from an EMBL/GenBank/DDBJ whole genome shotgun (WGS) entry which is preliminary data.</text>
</comment>
<evidence type="ECO:0000259" key="4">
    <source>
        <dbReference type="Pfam" id="PF02517"/>
    </source>
</evidence>
<name>A0ABW2I417_9ACTN</name>
<feature type="compositionally biased region" description="Polar residues" evidence="1">
    <location>
        <begin position="286"/>
        <end position="303"/>
    </location>
</feature>
<keyword evidence="2" id="KW-0472">Membrane</keyword>
<dbReference type="Pfam" id="PF02517">
    <property type="entry name" value="Rce1-like"/>
    <property type="match status" value="1"/>
</dbReference>
<keyword evidence="5" id="KW-0378">Hydrolase</keyword>
<reference evidence="6" key="1">
    <citation type="journal article" date="2019" name="Int. J. Syst. Evol. Microbiol.">
        <title>The Global Catalogue of Microorganisms (GCM) 10K type strain sequencing project: providing services to taxonomists for standard genome sequencing and annotation.</title>
        <authorList>
            <consortium name="The Broad Institute Genomics Platform"/>
            <consortium name="The Broad Institute Genome Sequencing Center for Infectious Disease"/>
            <person name="Wu L."/>
            <person name="Ma J."/>
        </authorList>
    </citation>
    <scope>NUCLEOTIDE SEQUENCE [LARGE SCALE GENOMIC DNA]</scope>
    <source>
        <strain evidence="6">XZYJT-10</strain>
    </source>
</reference>
<feature type="transmembrane region" description="Helical" evidence="2">
    <location>
        <begin position="96"/>
        <end position="123"/>
    </location>
</feature>
<keyword evidence="6" id="KW-1185">Reference proteome</keyword>
<feature type="transmembrane region" description="Helical" evidence="2">
    <location>
        <begin position="192"/>
        <end position="215"/>
    </location>
</feature>
<keyword evidence="2" id="KW-0812">Transmembrane</keyword>
<feature type="chain" id="PRO_5045693170" evidence="3">
    <location>
        <begin position="23"/>
        <end position="303"/>
    </location>
</feature>
<protein>
    <submittedName>
        <fullName evidence="5">CPBP family intramembrane glutamic endopeptidase</fullName>
        <ecNumber evidence="5">3.4.-.-</ecNumber>
    </submittedName>
</protein>
<evidence type="ECO:0000256" key="2">
    <source>
        <dbReference type="SAM" id="Phobius"/>
    </source>
</evidence>
<sequence length="303" mass="31041">MRLVKQLVVVIAVNLAGGQASAAAGWNVPLTLILGLATAALAILAYRWIVGRTEKRAVGELARTGAAGRLGRGLLLGTGMFAAVIANIAFLGGYEVLGWGSLAGAIALFGFSAAAAVTEELLFRGVLFRIVEGRFGSWAALLFTSALFGSAHLLNAHASLWGAIAIAIEAGGMLGAAYVATRSLWLPIGLHFGWNFAEGAIFGTAVSGTDAPQGLLHSTMSGPMLLSGGEFGPEGSIYTVLAGAIATIVFMWLARRRGHIVPRRRRGADVAPAAAATMGGGDRAVTSAQTGVEMGSDQSPGVR</sequence>
<dbReference type="PANTHER" id="PTHR39430">
    <property type="entry name" value="MEMBRANE-ASSOCIATED PROTEASE-RELATED"/>
    <property type="match status" value="1"/>
</dbReference>
<keyword evidence="3" id="KW-0732">Signal</keyword>
<evidence type="ECO:0000256" key="1">
    <source>
        <dbReference type="SAM" id="MobiDB-lite"/>
    </source>
</evidence>
<feature type="domain" description="CAAX prenyl protease 2/Lysostaphin resistance protein A-like" evidence="4">
    <location>
        <begin position="105"/>
        <end position="196"/>
    </location>
</feature>
<dbReference type="InterPro" id="IPR003675">
    <property type="entry name" value="Rce1/LyrA-like_dom"/>
</dbReference>
<dbReference type="Proteomes" id="UP001596548">
    <property type="component" value="Unassembled WGS sequence"/>
</dbReference>
<organism evidence="5 6">
    <name type="scientific">Paractinoplanes rhizophilus</name>
    <dbReference type="NCBI Taxonomy" id="1416877"/>
    <lineage>
        <taxon>Bacteria</taxon>
        <taxon>Bacillati</taxon>
        <taxon>Actinomycetota</taxon>
        <taxon>Actinomycetes</taxon>
        <taxon>Micromonosporales</taxon>
        <taxon>Micromonosporaceae</taxon>
        <taxon>Paractinoplanes</taxon>
    </lineage>
</organism>
<feature type="transmembrane region" description="Helical" evidence="2">
    <location>
        <begin position="235"/>
        <end position="254"/>
    </location>
</feature>
<evidence type="ECO:0000313" key="5">
    <source>
        <dbReference type="EMBL" id="MFC7279563.1"/>
    </source>
</evidence>
<accession>A0ABW2I417</accession>
<feature type="region of interest" description="Disordered" evidence="1">
    <location>
        <begin position="271"/>
        <end position="303"/>
    </location>
</feature>
<feature type="transmembrane region" description="Helical" evidence="2">
    <location>
        <begin position="32"/>
        <end position="49"/>
    </location>
</feature>
<dbReference type="EC" id="3.4.-.-" evidence="5"/>
<evidence type="ECO:0000256" key="3">
    <source>
        <dbReference type="SAM" id="SignalP"/>
    </source>
</evidence>
<feature type="transmembrane region" description="Helical" evidence="2">
    <location>
        <begin position="70"/>
        <end position="90"/>
    </location>
</feature>
<keyword evidence="2" id="KW-1133">Transmembrane helix</keyword>
<evidence type="ECO:0000313" key="6">
    <source>
        <dbReference type="Proteomes" id="UP001596548"/>
    </source>
</evidence>
<feature type="transmembrane region" description="Helical" evidence="2">
    <location>
        <begin position="160"/>
        <end position="180"/>
    </location>
</feature>
<dbReference type="GO" id="GO:0016787">
    <property type="term" value="F:hydrolase activity"/>
    <property type="evidence" value="ECO:0007669"/>
    <property type="project" value="UniProtKB-KW"/>
</dbReference>
<feature type="transmembrane region" description="Helical" evidence="2">
    <location>
        <begin position="135"/>
        <end position="154"/>
    </location>
</feature>